<sequence>MSRPLPTQMINRWQNRHEPGPDQGTIYWHILLGDKPEARDLAETVQKRLSNFPGLHLTPPRWLHVTTLMVGSTDEITGKQRQEMLDTASGLLAELPPIEVTLSRILYHPEAISLAVHPTDRLNKIRKAVQTTTVKVTGREGHTEGPSYWIPHMTLAYSEAEQPAEPLISALGRELPTREITVDAVSLVLQRGPERIWDWHPLGRIPLFGQHRAPQDT</sequence>
<dbReference type="Gene3D" id="3.90.1140.10">
    <property type="entry name" value="Cyclic phosphodiesterase"/>
    <property type="match status" value="1"/>
</dbReference>
<accession>A0A5D3FYC4</accession>
<comment type="caution">
    <text evidence="1">The sequence shown here is derived from an EMBL/GenBank/DDBJ whole genome shotgun (WGS) entry which is preliminary data.</text>
</comment>
<dbReference type="EMBL" id="VSRQ01000001">
    <property type="protein sequence ID" value="TYK53022.1"/>
    <property type="molecule type" value="Genomic_DNA"/>
</dbReference>
<dbReference type="Pfam" id="PF13563">
    <property type="entry name" value="2_5_RNA_ligase2"/>
    <property type="match status" value="1"/>
</dbReference>
<gene>
    <name evidence="1" type="ORF">FXF68_04605</name>
</gene>
<evidence type="ECO:0000313" key="2">
    <source>
        <dbReference type="Proteomes" id="UP000323505"/>
    </source>
</evidence>
<dbReference type="GO" id="GO:0016874">
    <property type="term" value="F:ligase activity"/>
    <property type="evidence" value="ECO:0007669"/>
    <property type="project" value="UniProtKB-KW"/>
</dbReference>
<dbReference type="SUPFAM" id="SSF55144">
    <property type="entry name" value="LigT-like"/>
    <property type="match status" value="1"/>
</dbReference>
<keyword evidence="1" id="KW-0436">Ligase</keyword>
<organism evidence="1 2">
    <name type="scientific">Actinomadura decatromicini</name>
    <dbReference type="NCBI Taxonomy" id="2604572"/>
    <lineage>
        <taxon>Bacteria</taxon>
        <taxon>Bacillati</taxon>
        <taxon>Actinomycetota</taxon>
        <taxon>Actinomycetes</taxon>
        <taxon>Streptosporangiales</taxon>
        <taxon>Thermomonosporaceae</taxon>
        <taxon>Actinomadura</taxon>
    </lineage>
</organism>
<proteinExistence type="predicted"/>
<reference evidence="1 2" key="1">
    <citation type="submission" date="2019-08" db="EMBL/GenBank/DDBJ databases">
        <title>Actinomadura sp. nov. CYP1-5 isolated from mountain soil.</title>
        <authorList>
            <person name="Songsumanus A."/>
            <person name="Kuncharoen N."/>
            <person name="Kudo T."/>
            <person name="Yuki M."/>
            <person name="Igarashi Y."/>
            <person name="Tanasupawat S."/>
        </authorList>
    </citation>
    <scope>NUCLEOTIDE SEQUENCE [LARGE SCALE GENOMIC DNA]</scope>
    <source>
        <strain evidence="1 2">CYP1-5</strain>
    </source>
</reference>
<keyword evidence="2" id="KW-1185">Reference proteome</keyword>
<dbReference type="Proteomes" id="UP000323505">
    <property type="component" value="Unassembled WGS sequence"/>
</dbReference>
<dbReference type="RefSeq" id="WP_148757609.1">
    <property type="nucleotide sequence ID" value="NZ_VSRQ01000001.1"/>
</dbReference>
<dbReference type="AlphaFoldDB" id="A0A5D3FYC4"/>
<evidence type="ECO:0000313" key="1">
    <source>
        <dbReference type="EMBL" id="TYK53022.1"/>
    </source>
</evidence>
<dbReference type="InterPro" id="IPR009097">
    <property type="entry name" value="Cyclic_Pdiesterase"/>
</dbReference>
<name>A0A5D3FYC4_9ACTN</name>
<protein>
    <submittedName>
        <fullName evidence="1">2'-5' RNA ligase family protein</fullName>
    </submittedName>
</protein>